<dbReference type="STRING" id="1666911.HLUCCA11_10990"/>
<feature type="region of interest" description="Disordered" evidence="1">
    <location>
        <begin position="38"/>
        <end position="64"/>
    </location>
</feature>
<evidence type="ECO:0000256" key="2">
    <source>
        <dbReference type="SAM" id="SignalP"/>
    </source>
</evidence>
<dbReference type="AlphaFoldDB" id="A0A0P7ZY73"/>
<evidence type="ECO:0000313" key="3">
    <source>
        <dbReference type="EMBL" id="KPQ35481.1"/>
    </source>
</evidence>
<evidence type="ECO:0000256" key="1">
    <source>
        <dbReference type="SAM" id="MobiDB-lite"/>
    </source>
</evidence>
<dbReference type="InterPro" id="IPR021256">
    <property type="entry name" value="DUF2808"/>
</dbReference>
<dbReference type="EMBL" id="LJZR01000012">
    <property type="protein sequence ID" value="KPQ35481.1"/>
    <property type="molecule type" value="Genomic_DNA"/>
</dbReference>
<name>A0A0P7ZY73_9CYAN</name>
<gene>
    <name evidence="3" type="ORF">HLUCCA11_10990</name>
</gene>
<comment type="caution">
    <text evidence="3">The sequence shown here is derived from an EMBL/GenBank/DDBJ whole genome shotgun (WGS) entry which is preliminary data.</text>
</comment>
<evidence type="ECO:0000313" key="4">
    <source>
        <dbReference type="Proteomes" id="UP000050465"/>
    </source>
</evidence>
<dbReference type="Proteomes" id="UP000050465">
    <property type="component" value="Unassembled WGS sequence"/>
</dbReference>
<feature type="chain" id="PRO_5006147548" description="DUF2808 domain-containing protein" evidence="2">
    <location>
        <begin position="33"/>
        <end position="212"/>
    </location>
</feature>
<feature type="signal peptide" evidence="2">
    <location>
        <begin position="1"/>
        <end position="32"/>
    </location>
</feature>
<reference evidence="3 4" key="1">
    <citation type="submission" date="2015-09" db="EMBL/GenBank/DDBJ databases">
        <title>Identification and resolution of microdiversity through metagenomic sequencing of parallel consortia.</title>
        <authorList>
            <person name="Nelson W.C."/>
            <person name="Romine M.F."/>
            <person name="Lindemann S.R."/>
        </authorList>
    </citation>
    <scope>NUCLEOTIDE SEQUENCE [LARGE SCALE GENOMIC DNA]</scope>
    <source>
        <strain evidence="3">Ana</strain>
    </source>
</reference>
<proteinExistence type="predicted"/>
<feature type="compositionally biased region" description="Polar residues" evidence="1">
    <location>
        <begin position="38"/>
        <end position="53"/>
    </location>
</feature>
<protein>
    <recommendedName>
        <fullName evidence="5">DUF2808 domain-containing protein</fullName>
    </recommendedName>
</protein>
<sequence>MFKSSFYPKALKALTGSLILSIGSAVYLPTIAQTNATPSHPNTSLAQAPQPVNETPGLTPATNPNISFRRPLRVTNIRIPIDWQYRRTEYLFTVHFPADAVEPLAKLVFEQIEGVDYPRYRPNDSYAFDASSRQPFPISTVDRESDRTLTVEFDPPVAPGRQVTVALKARNPHEGLYQYRLTAFPAGATEGQYAGIERFNIDAPPRRDRFFF</sequence>
<accession>A0A0P7ZY73</accession>
<dbReference type="Pfam" id="PF10989">
    <property type="entry name" value="DUF2808"/>
    <property type="match status" value="1"/>
</dbReference>
<keyword evidence="2" id="KW-0732">Signal</keyword>
<organism evidence="3 4">
    <name type="scientific">Phormidesmis priestleyi Ana</name>
    <dbReference type="NCBI Taxonomy" id="1666911"/>
    <lineage>
        <taxon>Bacteria</taxon>
        <taxon>Bacillati</taxon>
        <taxon>Cyanobacteriota</taxon>
        <taxon>Cyanophyceae</taxon>
        <taxon>Leptolyngbyales</taxon>
        <taxon>Leptolyngbyaceae</taxon>
        <taxon>Phormidesmis</taxon>
    </lineage>
</organism>
<evidence type="ECO:0008006" key="5">
    <source>
        <dbReference type="Google" id="ProtNLM"/>
    </source>
</evidence>